<keyword evidence="2" id="KW-0812">Transmembrane</keyword>
<keyword evidence="2" id="KW-1133">Transmembrane helix</keyword>
<dbReference type="AlphaFoldDB" id="A0A9P4LI55"/>
<feature type="region of interest" description="Disordered" evidence="1">
    <location>
        <begin position="187"/>
        <end position="214"/>
    </location>
</feature>
<feature type="transmembrane region" description="Helical" evidence="2">
    <location>
        <begin position="221"/>
        <end position="241"/>
    </location>
</feature>
<gene>
    <name evidence="4" type="ORF">EK21DRAFT_77920</name>
</gene>
<organism evidence="4 5">
    <name type="scientific">Setomelanomma holmii</name>
    <dbReference type="NCBI Taxonomy" id="210430"/>
    <lineage>
        <taxon>Eukaryota</taxon>
        <taxon>Fungi</taxon>
        <taxon>Dikarya</taxon>
        <taxon>Ascomycota</taxon>
        <taxon>Pezizomycotina</taxon>
        <taxon>Dothideomycetes</taxon>
        <taxon>Pleosporomycetidae</taxon>
        <taxon>Pleosporales</taxon>
        <taxon>Pleosporineae</taxon>
        <taxon>Phaeosphaeriaceae</taxon>
        <taxon>Setomelanomma</taxon>
    </lineage>
</organism>
<reference evidence="4" key="1">
    <citation type="journal article" date="2020" name="Stud. Mycol.">
        <title>101 Dothideomycetes genomes: a test case for predicting lifestyles and emergence of pathogens.</title>
        <authorList>
            <person name="Haridas S."/>
            <person name="Albert R."/>
            <person name="Binder M."/>
            <person name="Bloem J."/>
            <person name="Labutti K."/>
            <person name="Salamov A."/>
            <person name="Andreopoulos B."/>
            <person name="Baker S."/>
            <person name="Barry K."/>
            <person name="Bills G."/>
            <person name="Bluhm B."/>
            <person name="Cannon C."/>
            <person name="Castanera R."/>
            <person name="Culley D."/>
            <person name="Daum C."/>
            <person name="Ezra D."/>
            <person name="Gonzalez J."/>
            <person name="Henrissat B."/>
            <person name="Kuo A."/>
            <person name="Liang C."/>
            <person name="Lipzen A."/>
            <person name="Lutzoni F."/>
            <person name="Magnuson J."/>
            <person name="Mondo S."/>
            <person name="Nolan M."/>
            <person name="Ohm R."/>
            <person name="Pangilinan J."/>
            <person name="Park H.-J."/>
            <person name="Ramirez L."/>
            <person name="Alfaro M."/>
            <person name="Sun H."/>
            <person name="Tritt A."/>
            <person name="Yoshinaga Y."/>
            <person name="Zwiers L.-H."/>
            <person name="Turgeon B."/>
            <person name="Goodwin S."/>
            <person name="Spatafora J."/>
            <person name="Crous P."/>
            <person name="Grigoriev I."/>
        </authorList>
    </citation>
    <scope>NUCLEOTIDE SEQUENCE</scope>
    <source>
        <strain evidence="4">CBS 110217</strain>
    </source>
</reference>
<evidence type="ECO:0000256" key="1">
    <source>
        <dbReference type="SAM" id="MobiDB-lite"/>
    </source>
</evidence>
<keyword evidence="2" id="KW-0472">Membrane</keyword>
<comment type="caution">
    <text evidence="4">The sequence shown here is derived from an EMBL/GenBank/DDBJ whole genome shotgun (WGS) entry which is preliminary data.</text>
</comment>
<evidence type="ECO:0000313" key="4">
    <source>
        <dbReference type="EMBL" id="KAF2024794.1"/>
    </source>
</evidence>
<feature type="chain" id="PRO_5040475755" evidence="3">
    <location>
        <begin position="18"/>
        <end position="242"/>
    </location>
</feature>
<accession>A0A9P4LI55</accession>
<evidence type="ECO:0000256" key="2">
    <source>
        <dbReference type="SAM" id="Phobius"/>
    </source>
</evidence>
<keyword evidence="3" id="KW-0732">Signal</keyword>
<feature type="compositionally biased region" description="Low complexity" evidence="1">
    <location>
        <begin position="187"/>
        <end position="208"/>
    </location>
</feature>
<sequence length="242" mass="25585">MHSLKVLLFAFAATSYAFPNIGFTSLEVRKDRNGTHTKGADTIKQACKQMAKLTHLTELAANQTKLDELVAKGKLNSTEVDALKTKATDATTKLQTMASNTTLTTECAAIDAEQKTVSECKQMKQLQKLANLASNTTALDAMVSKKSLNSTEVDKLKEKISKAQTKLQTLSSNTTLTDFCAQRQQGKGTTSADAGTTSSSGAAGSATAEQSSKSGAGGMRITLATMPYVFFPAVAAVFALLL</sequence>
<protein>
    <submittedName>
        <fullName evidence="4">Uncharacterized protein</fullName>
    </submittedName>
</protein>
<dbReference type="OrthoDB" id="5243723at2759"/>
<evidence type="ECO:0000256" key="3">
    <source>
        <dbReference type="SAM" id="SignalP"/>
    </source>
</evidence>
<dbReference type="EMBL" id="ML978284">
    <property type="protein sequence ID" value="KAF2024794.1"/>
    <property type="molecule type" value="Genomic_DNA"/>
</dbReference>
<name>A0A9P4LI55_9PLEO</name>
<evidence type="ECO:0000313" key="5">
    <source>
        <dbReference type="Proteomes" id="UP000799777"/>
    </source>
</evidence>
<proteinExistence type="predicted"/>
<dbReference type="Proteomes" id="UP000799777">
    <property type="component" value="Unassembled WGS sequence"/>
</dbReference>
<feature type="signal peptide" evidence="3">
    <location>
        <begin position="1"/>
        <end position="17"/>
    </location>
</feature>
<keyword evidence="5" id="KW-1185">Reference proteome</keyword>